<dbReference type="AlphaFoldDB" id="A0A835GNU0"/>
<dbReference type="PANTHER" id="PTHR13344:SF0">
    <property type="entry name" value="NADH DEHYDROGENASE [UBIQUINONE] 1 ALPHA SUBCOMPLEX SUBUNIT 8"/>
    <property type="match status" value="1"/>
</dbReference>
<keyword evidence="9" id="KW-1015">Disulfide bond</keyword>
<gene>
    <name evidence="11" type="ORF">HW555_003166</name>
</gene>
<name>A0A835GNU0_SPOEX</name>
<evidence type="ECO:0000256" key="5">
    <source>
        <dbReference type="ARBA" id="ARBA00022660"/>
    </source>
</evidence>
<evidence type="ECO:0000256" key="2">
    <source>
        <dbReference type="ARBA" id="ARBA00004173"/>
    </source>
</evidence>
<keyword evidence="4" id="KW-0813">Transport</keyword>
<dbReference type="EMBL" id="JACKWZ010000030">
    <property type="protein sequence ID" value="KAF9420619.1"/>
    <property type="molecule type" value="Genomic_DNA"/>
</dbReference>
<keyword evidence="8" id="KW-0496">Mitochondrion</keyword>
<protein>
    <recommendedName>
        <fullName evidence="13">NADH dehydrogenase [ubiquinone] 1 alpha subcomplex subunit 8</fullName>
    </recommendedName>
</protein>
<comment type="similarity">
    <text evidence="3">Belongs to the complex I NDUFA8 subunit family.</text>
</comment>
<organism evidence="11 12">
    <name type="scientific">Spodoptera exigua</name>
    <name type="common">Beet armyworm</name>
    <name type="synonym">Noctua fulgens</name>
    <dbReference type="NCBI Taxonomy" id="7107"/>
    <lineage>
        <taxon>Eukaryota</taxon>
        <taxon>Metazoa</taxon>
        <taxon>Ecdysozoa</taxon>
        <taxon>Arthropoda</taxon>
        <taxon>Hexapoda</taxon>
        <taxon>Insecta</taxon>
        <taxon>Pterygota</taxon>
        <taxon>Neoptera</taxon>
        <taxon>Endopterygota</taxon>
        <taxon>Lepidoptera</taxon>
        <taxon>Glossata</taxon>
        <taxon>Ditrysia</taxon>
        <taxon>Noctuoidea</taxon>
        <taxon>Noctuidae</taxon>
        <taxon>Amphipyrinae</taxon>
        <taxon>Spodoptera</taxon>
    </lineage>
</organism>
<evidence type="ECO:0008006" key="13">
    <source>
        <dbReference type="Google" id="ProtNLM"/>
    </source>
</evidence>
<accession>A0A835GNU0</accession>
<proteinExistence type="inferred from homology"/>
<evidence type="ECO:0000256" key="1">
    <source>
        <dbReference type="ARBA" id="ARBA00003195"/>
    </source>
</evidence>
<evidence type="ECO:0000256" key="4">
    <source>
        <dbReference type="ARBA" id="ARBA00022448"/>
    </source>
</evidence>
<feature type="region of interest" description="Disordered" evidence="10">
    <location>
        <begin position="308"/>
        <end position="328"/>
    </location>
</feature>
<dbReference type="GO" id="GO:0005739">
    <property type="term" value="C:mitochondrion"/>
    <property type="evidence" value="ECO:0007669"/>
    <property type="project" value="UniProtKB-SubCell"/>
</dbReference>
<comment type="caution">
    <text evidence="11">The sequence shown here is derived from an EMBL/GenBank/DDBJ whole genome shotgun (WGS) entry which is preliminary data.</text>
</comment>
<evidence type="ECO:0000313" key="11">
    <source>
        <dbReference type="EMBL" id="KAF9420619.1"/>
    </source>
</evidence>
<evidence type="ECO:0000313" key="12">
    <source>
        <dbReference type="Proteomes" id="UP000648187"/>
    </source>
</evidence>
<evidence type="ECO:0000256" key="9">
    <source>
        <dbReference type="ARBA" id="ARBA00023157"/>
    </source>
</evidence>
<reference evidence="11" key="1">
    <citation type="submission" date="2020-08" db="EMBL/GenBank/DDBJ databases">
        <title>Spodoptera exigua strain:BAW_Kor-Di-RS1 Genome sequencing and assembly.</title>
        <authorList>
            <person name="Kim J."/>
            <person name="Nam H.Y."/>
            <person name="Kwon M."/>
            <person name="Choi J.H."/>
            <person name="Cho S.R."/>
            <person name="Kim G.-H."/>
        </authorList>
    </citation>
    <scope>NUCLEOTIDE SEQUENCE</scope>
    <source>
        <strain evidence="11">BAW_Kor-Di-RS1</strain>
        <tissue evidence="11">Whole-body</tissue>
    </source>
</reference>
<dbReference type="Proteomes" id="UP000648187">
    <property type="component" value="Unassembled WGS sequence"/>
</dbReference>
<comment type="subcellular location">
    <subcellularLocation>
        <location evidence="2">Mitochondrion</location>
    </subcellularLocation>
</comment>
<dbReference type="InterPro" id="IPR016680">
    <property type="entry name" value="NDUFA8"/>
</dbReference>
<keyword evidence="5" id="KW-0679">Respiratory chain</keyword>
<evidence type="ECO:0000256" key="8">
    <source>
        <dbReference type="ARBA" id="ARBA00023128"/>
    </source>
</evidence>
<keyword evidence="6" id="KW-0677">Repeat</keyword>
<evidence type="ECO:0000256" key="3">
    <source>
        <dbReference type="ARBA" id="ARBA00010705"/>
    </source>
</evidence>
<evidence type="ECO:0000256" key="10">
    <source>
        <dbReference type="SAM" id="MobiDB-lite"/>
    </source>
</evidence>
<evidence type="ECO:0000256" key="6">
    <source>
        <dbReference type="ARBA" id="ARBA00022737"/>
    </source>
</evidence>
<sequence>MSASFEIGLKMNMLNAKLLTNGPKHRLEVDGADTLGRAIDWYKPEDIANGFNNYFINLTKSPNTTAINNKFLKNIPNNPNTIFLKPVDDLELASVLLAYCLFHYLTGAEGSFIKPNNVPRVGRSNEEINPFDQASMGYVIKTNKNIPRMGRRNFDSENRYDIPKFYQLPSEKYDVYEESELTVPELQLSSPALFAGSFHLGKYCEQANNEFMLCRLEENDPRKCLKEGKAVTACTMDFFRKVKKSCLQEFNQYTNCIDKSSGDFSLKQCRTTQSVFDKCVLDKMNIERPAFGYFCEARVHETKRPKPLEEPKAVYPDATPALPESAEKKPARFGSRFYWMTE</sequence>
<evidence type="ECO:0000256" key="7">
    <source>
        <dbReference type="ARBA" id="ARBA00022982"/>
    </source>
</evidence>
<dbReference type="PANTHER" id="PTHR13344">
    <property type="entry name" value="NADH-UBIQUINONE OXIDOREDUCTASE"/>
    <property type="match status" value="1"/>
</dbReference>
<comment type="function">
    <text evidence="1">Accessory subunit of the mitochondrial membrane respiratory chain NADH dehydrogenase (Complex I), that is believed not to be involved in catalysis. Complex I functions in the transfer of electrons from NADH to the respiratory chain. The immediate electron acceptor for the enzyme is believed to be ubiquinone.</text>
</comment>
<keyword evidence="7" id="KW-0249">Electron transport</keyword>
<dbReference type="PROSITE" id="PS51808">
    <property type="entry name" value="CHCH"/>
    <property type="match status" value="2"/>
</dbReference>
<keyword evidence="12" id="KW-1185">Reference proteome</keyword>
<dbReference type="GO" id="GO:0006120">
    <property type="term" value="P:mitochondrial electron transport, NADH to ubiquinone"/>
    <property type="evidence" value="ECO:0007669"/>
    <property type="project" value="InterPro"/>
</dbReference>